<dbReference type="EMBL" id="CP058649">
    <property type="protein sequence ID" value="QUI24965.1"/>
    <property type="molecule type" value="Genomic_DNA"/>
</dbReference>
<feature type="domain" description="M23ase beta-sheet core" evidence="3">
    <location>
        <begin position="278"/>
        <end position="372"/>
    </location>
</feature>
<sequence>MKKLIRYGVVFILFIMLTVNSVATSLEQQLKDLEDNKKNTEDSINEGKDAVKDLQSTIDKVVARMHELDKQINTYETNIKEVQQDIALKGEEIDQALLELDEAKQKEQAYFEQTAERIKIMYEYGNTAYMEALIASKNLSEFFNRVEYVNAMMQYDNNMLQDLEAIKNDIVAKEEKLAAEEESLIALRDDLDMKKKEVEELQANKEREMIKLDNERETVLARLQALEDEEKKILASIKNVKSKMVYDGGMMKWPFNNNYFITSHFGPRTHPKTRKPSFHTGFDIRASTGTSVKAIYKGEVIFAQYMKVWGNYIVVDHGGGYISTYAHNATMLVKKGDKVKTGEIIAKSGSTGWSTGPHLHLGIKKNGEWVDPDKILKKK</sequence>
<feature type="coiled-coil region" evidence="2">
    <location>
        <begin position="160"/>
        <end position="243"/>
    </location>
</feature>
<dbReference type="PANTHER" id="PTHR21666:SF289">
    <property type="entry name" value="L-ALA--D-GLU ENDOPEPTIDASE"/>
    <property type="match status" value="1"/>
</dbReference>
<name>A0A8J8MNC2_9FIRM</name>
<dbReference type="Pfam" id="PF24568">
    <property type="entry name" value="CC_PcsB"/>
    <property type="match status" value="1"/>
</dbReference>
<dbReference type="InterPro" id="IPR011055">
    <property type="entry name" value="Dup_hybrid_motif"/>
</dbReference>
<dbReference type="InterPro" id="IPR016047">
    <property type="entry name" value="M23ase_b-sheet_dom"/>
</dbReference>
<keyword evidence="2" id="KW-0175">Coiled coil</keyword>
<evidence type="ECO:0000256" key="2">
    <source>
        <dbReference type="SAM" id="Coils"/>
    </source>
</evidence>
<evidence type="ECO:0000259" key="4">
    <source>
        <dbReference type="Pfam" id="PF24568"/>
    </source>
</evidence>
<dbReference type="KEGG" id="vpy:HZI73_22915"/>
<feature type="coiled-coil region" evidence="2">
    <location>
        <begin position="16"/>
        <end position="113"/>
    </location>
</feature>
<evidence type="ECO:0000256" key="1">
    <source>
        <dbReference type="ARBA" id="ARBA00022729"/>
    </source>
</evidence>
<dbReference type="SUPFAM" id="SSF51261">
    <property type="entry name" value="Duplicated hybrid motif"/>
    <property type="match status" value="1"/>
</dbReference>
<evidence type="ECO:0000313" key="5">
    <source>
        <dbReference type="EMBL" id="QUI24965.1"/>
    </source>
</evidence>
<gene>
    <name evidence="5" type="ORF">HZI73_22915</name>
</gene>
<dbReference type="Proteomes" id="UP000683246">
    <property type="component" value="Chromosome"/>
</dbReference>
<dbReference type="InterPro" id="IPR050570">
    <property type="entry name" value="Cell_wall_metabolism_enzyme"/>
</dbReference>
<dbReference type="RefSeq" id="WP_212695664.1">
    <property type="nucleotide sequence ID" value="NZ_CP058649.1"/>
</dbReference>
<dbReference type="AlphaFoldDB" id="A0A8J8MNC2"/>
<keyword evidence="6" id="KW-1185">Reference proteome</keyword>
<organism evidence="5 6">
    <name type="scientific">Vallitalea pronyensis</name>
    <dbReference type="NCBI Taxonomy" id="1348613"/>
    <lineage>
        <taxon>Bacteria</taxon>
        <taxon>Bacillati</taxon>
        <taxon>Bacillota</taxon>
        <taxon>Clostridia</taxon>
        <taxon>Lachnospirales</taxon>
        <taxon>Vallitaleaceae</taxon>
        <taxon>Vallitalea</taxon>
    </lineage>
</organism>
<evidence type="ECO:0000259" key="3">
    <source>
        <dbReference type="Pfam" id="PF01551"/>
    </source>
</evidence>
<keyword evidence="1" id="KW-0732">Signal</keyword>
<dbReference type="Gene3D" id="2.70.70.10">
    <property type="entry name" value="Glucose Permease (Domain IIA)"/>
    <property type="match status" value="1"/>
</dbReference>
<evidence type="ECO:0000313" key="6">
    <source>
        <dbReference type="Proteomes" id="UP000683246"/>
    </source>
</evidence>
<dbReference type="InterPro" id="IPR057309">
    <property type="entry name" value="PcsB_CC"/>
</dbReference>
<dbReference type="Gene3D" id="6.10.250.3150">
    <property type="match status" value="1"/>
</dbReference>
<dbReference type="PANTHER" id="PTHR21666">
    <property type="entry name" value="PEPTIDASE-RELATED"/>
    <property type="match status" value="1"/>
</dbReference>
<reference evidence="5" key="1">
    <citation type="submission" date="2020-07" db="EMBL/GenBank/DDBJ databases">
        <title>Vallitalea pronyensis genome.</title>
        <authorList>
            <person name="Postec A."/>
        </authorList>
    </citation>
    <scope>NUCLEOTIDE SEQUENCE</scope>
    <source>
        <strain evidence="5">FatNI3</strain>
    </source>
</reference>
<dbReference type="GO" id="GO:0004222">
    <property type="term" value="F:metalloendopeptidase activity"/>
    <property type="evidence" value="ECO:0007669"/>
    <property type="project" value="TreeGrafter"/>
</dbReference>
<dbReference type="Pfam" id="PF01551">
    <property type="entry name" value="Peptidase_M23"/>
    <property type="match status" value="1"/>
</dbReference>
<proteinExistence type="predicted"/>
<feature type="domain" description="Peptidoglycan hydrolase PcsB coiled-coil" evidence="4">
    <location>
        <begin position="111"/>
        <end position="172"/>
    </location>
</feature>
<accession>A0A8J8MNC2</accession>
<dbReference type="CDD" id="cd12797">
    <property type="entry name" value="M23_peptidase"/>
    <property type="match status" value="1"/>
</dbReference>
<protein>
    <submittedName>
        <fullName evidence="5">Peptidoglycan DD-metalloendopeptidase family protein</fullName>
    </submittedName>
</protein>